<dbReference type="Proteomes" id="UP000298652">
    <property type="component" value="Chromosome 9"/>
</dbReference>
<dbReference type="Gramene" id="TKV91530">
    <property type="protein sequence ID" value="TKV91530"/>
    <property type="gene ID" value="SEVIR_9G102600v2"/>
</dbReference>
<reference evidence="1" key="1">
    <citation type="submission" date="2019-03" db="EMBL/GenBank/DDBJ databases">
        <title>WGS assembly of Setaria viridis.</title>
        <authorList>
            <person name="Huang P."/>
            <person name="Jenkins J."/>
            <person name="Grimwood J."/>
            <person name="Barry K."/>
            <person name="Healey A."/>
            <person name="Mamidi S."/>
            <person name="Sreedasyam A."/>
            <person name="Shu S."/>
            <person name="Feldman M."/>
            <person name="Wu J."/>
            <person name="Yu Y."/>
            <person name="Chen C."/>
            <person name="Johnson J."/>
            <person name="Rokhsar D."/>
            <person name="Baxter I."/>
            <person name="Schmutz J."/>
            <person name="Brutnell T."/>
            <person name="Kellogg E."/>
        </authorList>
    </citation>
    <scope>NUCLEOTIDE SEQUENCE [LARGE SCALE GENOMIC DNA]</scope>
</reference>
<organism evidence="1 2">
    <name type="scientific">Setaria viridis</name>
    <name type="common">Green bristlegrass</name>
    <name type="synonym">Setaria italica subsp. viridis</name>
    <dbReference type="NCBI Taxonomy" id="4556"/>
    <lineage>
        <taxon>Eukaryota</taxon>
        <taxon>Viridiplantae</taxon>
        <taxon>Streptophyta</taxon>
        <taxon>Embryophyta</taxon>
        <taxon>Tracheophyta</taxon>
        <taxon>Spermatophyta</taxon>
        <taxon>Magnoliopsida</taxon>
        <taxon>Liliopsida</taxon>
        <taxon>Poales</taxon>
        <taxon>Poaceae</taxon>
        <taxon>PACMAD clade</taxon>
        <taxon>Panicoideae</taxon>
        <taxon>Panicodae</taxon>
        <taxon>Paniceae</taxon>
        <taxon>Cenchrinae</taxon>
        <taxon>Setaria</taxon>
    </lineage>
</organism>
<protein>
    <submittedName>
        <fullName evidence="1">Uncharacterized protein</fullName>
    </submittedName>
</protein>
<keyword evidence="2" id="KW-1185">Reference proteome</keyword>
<name>A0A4U6SSK3_SETVI</name>
<dbReference type="EMBL" id="CM016560">
    <property type="protein sequence ID" value="TKV91530.1"/>
    <property type="molecule type" value="Genomic_DNA"/>
</dbReference>
<accession>A0A4U6SSK3</accession>
<dbReference type="AlphaFoldDB" id="A0A4U6SSK3"/>
<gene>
    <name evidence="1" type="ORF">SEVIR_9G102600v2</name>
</gene>
<sequence length="84" mass="8791">MSTMLTVGGFRWWSVGERSSATVSSAGGLASTIFPSFSSFACSLTGGVKTPLAPVCGLVFLDPLCGIVAFWLEFASDATDICFR</sequence>
<evidence type="ECO:0000313" key="1">
    <source>
        <dbReference type="EMBL" id="TKV91530.1"/>
    </source>
</evidence>
<evidence type="ECO:0000313" key="2">
    <source>
        <dbReference type="Proteomes" id="UP000298652"/>
    </source>
</evidence>
<proteinExistence type="predicted"/>